<organism evidence="1">
    <name type="scientific">Rhizopus microsporus var. microsporus</name>
    <dbReference type="NCBI Taxonomy" id="86635"/>
    <lineage>
        <taxon>Eukaryota</taxon>
        <taxon>Fungi</taxon>
        <taxon>Fungi incertae sedis</taxon>
        <taxon>Mucoromycota</taxon>
        <taxon>Mucoromycotina</taxon>
        <taxon>Mucoromycetes</taxon>
        <taxon>Mucorales</taxon>
        <taxon>Mucorineae</taxon>
        <taxon>Rhizopodaceae</taxon>
        <taxon>Rhizopus</taxon>
    </lineage>
</organism>
<evidence type="ECO:0000313" key="1">
    <source>
        <dbReference type="EMBL" id="ORE08011.1"/>
    </source>
</evidence>
<protein>
    <submittedName>
        <fullName evidence="1">Uncharacterized protein</fullName>
    </submittedName>
</protein>
<proteinExistence type="predicted"/>
<dbReference type="EMBL" id="KV921895">
    <property type="protein sequence ID" value="ORE08011.1"/>
    <property type="molecule type" value="Genomic_DNA"/>
</dbReference>
<accession>A0A1X0R7R8</accession>
<gene>
    <name evidence="1" type="ORF">BCV72DRAFT_98851</name>
</gene>
<dbReference type="Proteomes" id="UP000242414">
    <property type="component" value="Unassembled WGS sequence"/>
</dbReference>
<sequence>MFCHFIRNKVIFKRHKITVTSLGPSEKASVKRPTPILLLRMTNDAPSNEWSMIWKTRFSHLGYHSVDVAMDIPKEEKEPLRILKTCYDELHQATSELSFFPPILISRGESAWKIAQKYVSNKPVSGLVLLPGKEDEMRLPSSQFEPQFPILFVGMNQATRPPEFLDGWIDQVKLDDVNNEFQEVMNWMDDIGM</sequence>
<dbReference type="AlphaFoldDB" id="A0A1X0R7R8"/>
<reference evidence="1" key="1">
    <citation type="journal article" date="2016" name="Proc. Natl. Acad. Sci. U.S.A.">
        <title>Lipid metabolic changes in an early divergent fungus govern the establishment of a mutualistic symbiosis with endobacteria.</title>
        <authorList>
            <person name="Lastovetsky O.A."/>
            <person name="Gaspar M.L."/>
            <person name="Mondo S.J."/>
            <person name="LaButti K.M."/>
            <person name="Sandor L."/>
            <person name="Grigoriev I.V."/>
            <person name="Henry S.A."/>
            <person name="Pawlowska T.E."/>
        </authorList>
    </citation>
    <scope>NUCLEOTIDE SEQUENCE [LARGE SCALE GENOMIC DNA]</scope>
    <source>
        <strain evidence="1">ATCC 52814</strain>
    </source>
</reference>
<dbReference type="OrthoDB" id="3365310at2759"/>
<name>A0A1X0R7R8_RHIZD</name>
<dbReference type="VEuPathDB" id="FungiDB:BCV72DRAFT_98851"/>